<accession>A0A7X0MRT4</accession>
<evidence type="ECO:0000313" key="4">
    <source>
        <dbReference type="EMBL" id="MBB6507500.1"/>
    </source>
</evidence>
<comment type="similarity">
    <text evidence="1">Belongs to the UPF0337 (CsbD) family.</text>
</comment>
<dbReference type="InterPro" id="IPR008462">
    <property type="entry name" value="CsbD"/>
</dbReference>
<organism evidence="4 5">
    <name type="scientific">Rhizobium soli</name>
    <dbReference type="NCBI Taxonomy" id="424798"/>
    <lineage>
        <taxon>Bacteria</taxon>
        <taxon>Pseudomonadati</taxon>
        <taxon>Pseudomonadota</taxon>
        <taxon>Alphaproteobacteria</taxon>
        <taxon>Hyphomicrobiales</taxon>
        <taxon>Rhizobiaceae</taxon>
        <taxon>Rhizobium/Agrobacterium group</taxon>
        <taxon>Rhizobium</taxon>
    </lineage>
</organism>
<evidence type="ECO:0000259" key="3">
    <source>
        <dbReference type="Pfam" id="PF05532"/>
    </source>
</evidence>
<dbReference type="AlphaFoldDB" id="A0A7X0MRT4"/>
<feature type="region of interest" description="Disordered" evidence="2">
    <location>
        <begin position="1"/>
        <end position="63"/>
    </location>
</feature>
<name>A0A7X0MRT4_9HYPH</name>
<dbReference type="SUPFAM" id="SSF69047">
    <property type="entry name" value="Hypothetical protein YjbJ"/>
    <property type="match status" value="1"/>
</dbReference>
<feature type="domain" description="CsbD-like" evidence="3">
    <location>
        <begin position="6"/>
        <end position="58"/>
    </location>
</feature>
<evidence type="ECO:0000256" key="2">
    <source>
        <dbReference type="SAM" id="MobiDB-lite"/>
    </source>
</evidence>
<dbReference type="Gene3D" id="1.10.1470.10">
    <property type="entry name" value="YjbJ"/>
    <property type="match status" value="1"/>
</dbReference>
<evidence type="ECO:0000313" key="5">
    <source>
        <dbReference type="Proteomes" id="UP000585437"/>
    </source>
</evidence>
<feature type="compositionally biased region" description="Low complexity" evidence="2">
    <location>
        <begin position="35"/>
        <end position="49"/>
    </location>
</feature>
<reference evidence="4 5" key="1">
    <citation type="submission" date="2020-08" db="EMBL/GenBank/DDBJ databases">
        <title>The Agave Microbiome: Exploring the role of microbial communities in plant adaptations to desert environments.</title>
        <authorList>
            <person name="Partida-Martinez L.P."/>
        </authorList>
    </citation>
    <scope>NUCLEOTIDE SEQUENCE [LARGE SCALE GENOMIC DNA]</scope>
    <source>
        <strain evidence="4 5">AS3.12</strain>
    </source>
</reference>
<gene>
    <name evidence="4" type="ORF">F4695_000832</name>
</gene>
<dbReference type="Proteomes" id="UP000585437">
    <property type="component" value="Unassembled WGS sequence"/>
</dbReference>
<proteinExistence type="inferred from homology"/>
<dbReference type="RefSeq" id="WP_062453615.1">
    <property type="nucleotide sequence ID" value="NZ_JACHBU010000002.1"/>
</dbReference>
<keyword evidence="5" id="KW-1185">Reference proteome</keyword>
<comment type="caution">
    <text evidence="4">The sequence shown here is derived from an EMBL/GenBank/DDBJ whole genome shotgun (WGS) entry which is preliminary data.</text>
</comment>
<dbReference type="Pfam" id="PF05532">
    <property type="entry name" value="CsbD"/>
    <property type="match status" value="1"/>
</dbReference>
<protein>
    <submittedName>
        <fullName evidence="4">Uncharacterized protein YjbJ (UPF0337 family)</fullName>
    </submittedName>
</protein>
<dbReference type="InterPro" id="IPR036629">
    <property type="entry name" value="YjbJ_sf"/>
</dbReference>
<feature type="compositionally biased region" description="Basic and acidic residues" evidence="2">
    <location>
        <begin position="51"/>
        <end position="63"/>
    </location>
</feature>
<sequence length="63" mass="6502">MGSTSDKISGMGNEVSGKVKQAVGDMTDNHELEAKGAAQEAKGEAQQAKGKIKEAGKDIVDRA</sequence>
<evidence type="ECO:0000256" key="1">
    <source>
        <dbReference type="ARBA" id="ARBA00009129"/>
    </source>
</evidence>
<dbReference type="EMBL" id="JACHBU010000002">
    <property type="protein sequence ID" value="MBB6507500.1"/>
    <property type="molecule type" value="Genomic_DNA"/>
</dbReference>